<dbReference type="InterPro" id="IPR011008">
    <property type="entry name" value="Dimeric_a/b-barrel"/>
</dbReference>
<keyword evidence="3" id="KW-0560">Oxidoreductase</keyword>
<dbReference type="EMBL" id="FOPW01000002">
    <property type="protein sequence ID" value="SFH27237.1"/>
    <property type="molecule type" value="Genomic_DNA"/>
</dbReference>
<feature type="domain" description="ABM" evidence="1">
    <location>
        <begin position="6"/>
        <end position="95"/>
    </location>
</feature>
<gene>
    <name evidence="3" type="ORF">E3O11_06200</name>
    <name evidence="2" type="ORF">SAMN05216274_102227</name>
</gene>
<dbReference type="GO" id="GO:0004497">
    <property type="term" value="F:monooxygenase activity"/>
    <property type="evidence" value="ECO:0007669"/>
    <property type="project" value="UniProtKB-KW"/>
</dbReference>
<dbReference type="EMBL" id="SOFE01000011">
    <property type="protein sequence ID" value="TFB86082.1"/>
    <property type="molecule type" value="Genomic_DNA"/>
</dbReference>
<evidence type="ECO:0000259" key="1">
    <source>
        <dbReference type="PROSITE" id="PS51725"/>
    </source>
</evidence>
<proteinExistence type="predicted"/>
<dbReference type="PANTHER" id="PTHR33336:SF3">
    <property type="entry name" value="ABM DOMAIN-CONTAINING PROTEIN"/>
    <property type="match status" value="1"/>
</dbReference>
<dbReference type="Proteomes" id="UP000199681">
    <property type="component" value="Unassembled WGS sequence"/>
</dbReference>
<evidence type="ECO:0000313" key="3">
    <source>
        <dbReference type="EMBL" id="TFB86082.1"/>
    </source>
</evidence>
<keyword evidence="3" id="KW-0503">Monooxygenase</keyword>
<dbReference type="PANTHER" id="PTHR33336">
    <property type="entry name" value="QUINOL MONOOXYGENASE YGIN-RELATED"/>
    <property type="match status" value="1"/>
</dbReference>
<dbReference type="Pfam" id="PF03992">
    <property type="entry name" value="ABM"/>
    <property type="match status" value="1"/>
</dbReference>
<dbReference type="PROSITE" id="PS51725">
    <property type="entry name" value="ABM"/>
    <property type="match status" value="1"/>
</dbReference>
<keyword evidence="4" id="KW-1185">Reference proteome</keyword>
<dbReference type="SUPFAM" id="SSF54909">
    <property type="entry name" value="Dimeric alpha+beta barrel"/>
    <property type="match status" value="1"/>
</dbReference>
<reference evidence="3 5" key="2">
    <citation type="submission" date="2019-03" db="EMBL/GenBank/DDBJ databases">
        <title>Genomics of glacier-inhabiting Cryobacterium strains.</title>
        <authorList>
            <person name="Liu Q."/>
            <person name="Xin Y.-H."/>
        </authorList>
    </citation>
    <scope>NUCLEOTIDE SEQUENCE [LARGE SCALE GENOMIC DNA]</scope>
    <source>
        <strain evidence="3 5">Hh34</strain>
    </source>
</reference>
<dbReference type="Proteomes" id="UP000297963">
    <property type="component" value="Unassembled WGS sequence"/>
</dbReference>
<organism evidence="3 5">
    <name type="scientific">Cryobacterium levicorallinum</name>
    <dbReference type="NCBI Taxonomy" id="995038"/>
    <lineage>
        <taxon>Bacteria</taxon>
        <taxon>Bacillati</taxon>
        <taxon>Actinomycetota</taxon>
        <taxon>Actinomycetes</taxon>
        <taxon>Micrococcales</taxon>
        <taxon>Microbacteriaceae</taxon>
        <taxon>Cryobacterium</taxon>
    </lineage>
</organism>
<dbReference type="AlphaFoldDB" id="A0A1I2YNT9"/>
<protein>
    <submittedName>
        <fullName evidence="3">Antibiotic biosynthesis monooxygenase</fullName>
    </submittedName>
    <submittedName>
        <fullName evidence="2">Quinol monooxygenase YgiN</fullName>
    </submittedName>
</protein>
<comment type="caution">
    <text evidence="3">The sequence shown here is derived from an EMBL/GenBank/DDBJ whole genome shotgun (WGS) entry which is preliminary data.</text>
</comment>
<evidence type="ECO:0000313" key="2">
    <source>
        <dbReference type="EMBL" id="SFH27237.1"/>
    </source>
</evidence>
<dbReference type="InterPro" id="IPR050744">
    <property type="entry name" value="AI-2_Isomerase_LsrG"/>
</dbReference>
<dbReference type="InterPro" id="IPR007138">
    <property type="entry name" value="ABM_dom"/>
</dbReference>
<evidence type="ECO:0000313" key="5">
    <source>
        <dbReference type="Proteomes" id="UP000297963"/>
    </source>
</evidence>
<evidence type="ECO:0000313" key="4">
    <source>
        <dbReference type="Proteomes" id="UP000199681"/>
    </source>
</evidence>
<name>A0A1I2YNT9_9MICO</name>
<dbReference type="RefSeq" id="WP_092448397.1">
    <property type="nucleotide sequence ID" value="NZ_BKAC01000012.1"/>
</dbReference>
<reference evidence="2 4" key="1">
    <citation type="submission" date="2016-10" db="EMBL/GenBank/DDBJ databases">
        <authorList>
            <person name="Varghese N."/>
            <person name="Submissions S."/>
        </authorList>
    </citation>
    <scope>NUCLEOTIDE SEQUENCE [LARGE SCALE GENOMIC DNA]</scope>
    <source>
        <strain evidence="2 4">GMCC 1.11211</strain>
    </source>
</reference>
<sequence>MSGAVIALYAEFTALPGHEAEVAHLLRELTAHVRREAGCVRFDPHQLETNPAAFFVYEEYRDLAAFHAHRAAAYGAEFNRALGPIIEGDGSTLTFLAPLV</sequence>
<dbReference type="Gene3D" id="3.30.70.100">
    <property type="match status" value="1"/>
</dbReference>
<accession>A0A1I2YNT9</accession>